<sequence length="60" mass="7117">MLRSKSVSFAPNLEKCIVSERKNLEKVKKEHRSQVQLLKSLLYKQKRLTNVKKQLKNVIH</sequence>
<keyword evidence="2" id="KW-1185">Reference proteome</keyword>
<proteinExistence type="predicted"/>
<dbReference type="AlphaFoldDB" id="A0A653D1W1"/>
<dbReference type="Proteomes" id="UP000410492">
    <property type="component" value="Unassembled WGS sequence"/>
</dbReference>
<organism evidence="1 2">
    <name type="scientific">Callosobruchus maculatus</name>
    <name type="common">Southern cowpea weevil</name>
    <name type="synonym">Pulse bruchid</name>
    <dbReference type="NCBI Taxonomy" id="64391"/>
    <lineage>
        <taxon>Eukaryota</taxon>
        <taxon>Metazoa</taxon>
        <taxon>Ecdysozoa</taxon>
        <taxon>Arthropoda</taxon>
        <taxon>Hexapoda</taxon>
        <taxon>Insecta</taxon>
        <taxon>Pterygota</taxon>
        <taxon>Neoptera</taxon>
        <taxon>Endopterygota</taxon>
        <taxon>Coleoptera</taxon>
        <taxon>Polyphaga</taxon>
        <taxon>Cucujiformia</taxon>
        <taxon>Chrysomeloidea</taxon>
        <taxon>Chrysomelidae</taxon>
        <taxon>Bruchinae</taxon>
        <taxon>Bruchini</taxon>
        <taxon>Callosobruchus</taxon>
    </lineage>
</organism>
<accession>A0A653D1W1</accession>
<name>A0A653D1W1_CALMS</name>
<gene>
    <name evidence="1" type="ORF">CALMAC_LOCUS13718</name>
</gene>
<dbReference type="EMBL" id="CAACVG010009770">
    <property type="protein sequence ID" value="VEN54161.1"/>
    <property type="molecule type" value="Genomic_DNA"/>
</dbReference>
<protein>
    <submittedName>
        <fullName evidence="1">Uncharacterized protein</fullName>
    </submittedName>
</protein>
<evidence type="ECO:0000313" key="2">
    <source>
        <dbReference type="Proteomes" id="UP000410492"/>
    </source>
</evidence>
<reference evidence="1 2" key="1">
    <citation type="submission" date="2019-01" db="EMBL/GenBank/DDBJ databases">
        <authorList>
            <person name="Sayadi A."/>
        </authorList>
    </citation>
    <scope>NUCLEOTIDE SEQUENCE [LARGE SCALE GENOMIC DNA]</scope>
</reference>
<evidence type="ECO:0000313" key="1">
    <source>
        <dbReference type="EMBL" id="VEN54161.1"/>
    </source>
</evidence>